<proteinExistence type="predicted"/>
<name>A0A444VX47_9FLAO</name>
<dbReference type="Gene3D" id="2.40.30.170">
    <property type="match status" value="1"/>
</dbReference>
<evidence type="ECO:0000256" key="1">
    <source>
        <dbReference type="SAM" id="Coils"/>
    </source>
</evidence>
<dbReference type="InterPro" id="IPR058624">
    <property type="entry name" value="MdtA-like_HH"/>
</dbReference>
<dbReference type="AlphaFoldDB" id="A0A444VX47"/>
<dbReference type="Pfam" id="PF25876">
    <property type="entry name" value="HH_MFP_RND"/>
    <property type="match status" value="1"/>
</dbReference>
<gene>
    <name evidence="4" type="ORF">NU08_2775</name>
</gene>
<accession>A0A444VX47</accession>
<dbReference type="PANTHER" id="PTHR30469:SF33">
    <property type="entry name" value="SLR1207 PROTEIN"/>
    <property type="match status" value="1"/>
</dbReference>
<dbReference type="PANTHER" id="PTHR30469">
    <property type="entry name" value="MULTIDRUG RESISTANCE PROTEIN MDTA"/>
    <property type="match status" value="1"/>
</dbReference>
<dbReference type="Proteomes" id="UP000290433">
    <property type="component" value="Unassembled WGS sequence"/>
</dbReference>
<evidence type="ECO:0000313" key="4">
    <source>
        <dbReference type="EMBL" id="RYJ38160.1"/>
    </source>
</evidence>
<dbReference type="OrthoDB" id="9778236at2"/>
<comment type="caution">
    <text evidence="4">The sequence shown here is derived from an EMBL/GenBank/DDBJ whole genome shotgun (WGS) entry which is preliminary data.</text>
</comment>
<dbReference type="Gene3D" id="2.40.50.100">
    <property type="match status" value="1"/>
</dbReference>
<dbReference type="SUPFAM" id="SSF111369">
    <property type="entry name" value="HlyD-like secretion proteins"/>
    <property type="match status" value="1"/>
</dbReference>
<sequence length="300" mass="33576">MKKIKLLYFFIPAIFMFSCNNKENDFDASGSFEAVETILSAEANGQILQLNVEEGQQLEAGQKVGFIDSTQLAINKMQLRQNEKAILSGRPQIQIQTESLKRQLDNAILDRNRTEKLVKGGVASQKQLDDINSKVAALQAQINAQKSSLETTNENLTQQGNTVGVQLKGIEDQLSKSVIVNPIKGTVLAKYAEQYEMAVIGKPLYKIANLETLDLRAYITGTQLPQIKIGQQVKVRIDKGEKKYKEYQGTIAWISNKSEFSPKTIPTKDERANLVYAIKVRVKNDGYLKIGMYGEVLWSK</sequence>
<dbReference type="Pfam" id="PF25917">
    <property type="entry name" value="BSH_RND"/>
    <property type="match status" value="1"/>
</dbReference>
<evidence type="ECO:0000313" key="5">
    <source>
        <dbReference type="Proteomes" id="UP000290433"/>
    </source>
</evidence>
<dbReference type="PROSITE" id="PS51257">
    <property type="entry name" value="PROKAR_LIPOPROTEIN"/>
    <property type="match status" value="1"/>
</dbReference>
<protein>
    <submittedName>
        <fullName evidence="4">ABC superfamily ATP binding cassette transporter</fullName>
    </submittedName>
</protein>
<feature type="domain" description="Multidrug resistance protein MdtA-like barrel-sandwich hybrid" evidence="3">
    <location>
        <begin position="41"/>
        <end position="191"/>
    </location>
</feature>
<evidence type="ECO:0000259" key="2">
    <source>
        <dbReference type="Pfam" id="PF25876"/>
    </source>
</evidence>
<organism evidence="4 5">
    <name type="scientific">Flavobacterium anhuiense</name>
    <dbReference type="NCBI Taxonomy" id="459526"/>
    <lineage>
        <taxon>Bacteria</taxon>
        <taxon>Pseudomonadati</taxon>
        <taxon>Bacteroidota</taxon>
        <taxon>Flavobacteriia</taxon>
        <taxon>Flavobacteriales</taxon>
        <taxon>Flavobacteriaceae</taxon>
        <taxon>Flavobacterium</taxon>
    </lineage>
</organism>
<evidence type="ECO:0000259" key="3">
    <source>
        <dbReference type="Pfam" id="PF25917"/>
    </source>
</evidence>
<reference evidence="4 5" key="1">
    <citation type="submission" date="2014-12" db="EMBL/GenBank/DDBJ databases">
        <title>Genome sequence of Flavobacterium anhuiense RCM74.</title>
        <authorList>
            <person name="Kim J.F."/>
            <person name="Song J.Y."/>
            <person name="Kwak M.-J."/>
            <person name="Lee S.-W."/>
        </authorList>
    </citation>
    <scope>NUCLEOTIDE SEQUENCE [LARGE SCALE GENOMIC DNA]</scope>
    <source>
        <strain evidence="4 5">RCM74</strain>
    </source>
</reference>
<dbReference type="GO" id="GO:1990281">
    <property type="term" value="C:efflux pump complex"/>
    <property type="evidence" value="ECO:0007669"/>
    <property type="project" value="TreeGrafter"/>
</dbReference>
<dbReference type="GO" id="GO:0015562">
    <property type="term" value="F:efflux transmembrane transporter activity"/>
    <property type="evidence" value="ECO:0007669"/>
    <property type="project" value="TreeGrafter"/>
</dbReference>
<feature type="coiled-coil region" evidence="1">
    <location>
        <begin position="128"/>
        <end position="159"/>
    </location>
</feature>
<dbReference type="InterPro" id="IPR058625">
    <property type="entry name" value="MdtA-like_BSH"/>
</dbReference>
<dbReference type="Gene3D" id="1.10.287.470">
    <property type="entry name" value="Helix hairpin bin"/>
    <property type="match status" value="1"/>
</dbReference>
<feature type="domain" description="Multidrug resistance protein MdtA-like alpha-helical hairpin" evidence="2">
    <location>
        <begin position="102"/>
        <end position="158"/>
    </location>
</feature>
<keyword evidence="1" id="KW-0175">Coiled coil</keyword>
<dbReference type="RefSeq" id="WP_129747686.1">
    <property type="nucleotide sequence ID" value="NZ_JUIV01000010.1"/>
</dbReference>
<dbReference type="EMBL" id="JUIV01000010">
    <property type="protein sequence ID" value="RYJ38160.1"/>
    <property type="molecule type" value="Genomic_DNA"/>
</dbReference>